<dbReference type="Pfam" id="PF03412">
    <property type="entry name" value="Peptidase_C39"/>
    <property type="match status" value="1"/>
</dbReference>
<evidence type="ECO:0000313" key="14">
    <source>
        <dbReference type="EMBL" id="PSL50299.1"/>
    </source>
</evidence>
<dbReference type="GO" id="GO:0005524">
    <property type="term" value="F:ATP binding"/>
    <property type="evidence" value="ECO:0007669"/>
    <property type="project" value="UniProtKB-KW"/>
</dbReference>
<dbReference type="PROSITE" id="PS00211">
    <property type="entry name" value="ABC_TRANSPORTER_1"/>
    <property type="match status" value="1"/>
</dbReference>
<dbReference type="Pfam" id="PF00005">
    <property type="entry name" value="ABC_tran"/>
    <property type="match status" value="1"/>
</dbReference>
<keyword evidence="2" id="KW-0813">Transport</keyword>
<protein>
    <submittedName>
        <fullName evidence="14">ATP-binding cassette subfamily B protein</fullName>
    </submittedName>
</protein>
<dbReference type="GO" id="GO:0016887">
    <property type="term" value="F:ATP hydrolysis activity"/>
    <property type="evidence" value="ECO:0007669"/>
    <property type="project" value="InterPro"/>
</dbReference>
<dbReference type="SUPFAM" id="SSF52540">
    <property type="entry name" value="P-loop containing nucleoside triphosphate hydrolases"/>
    <property type="match status" value="1"/>
</dbReference>
<name>A0A2P8HVP4_CHINA</name>
<keyword evidence="15" id="KW-1185">Reference proteome</keyword>
<gene>
    <name evidence="14" type="ORF">CLV51_1011643</name>
</gene>
<dbReference type="RefSeq" id="WP_106527455.1">
    <property type="nucleotide sequence ID" value="NZ_PYAW01000001.1"/>
</dbReference>
<organism evidence="14 15">
    <name type="scientific">Chitinophaga niastensis</name>
    <dbReference type="NCBI Taxonomy" id="536980"/>
    <lineage>
        <taxon>Bacteria</taxon>
        <taxon>Pseudomonadati</taxon>
        <taxon>Bacteroidota</taxon>
        <taxon>Chitinophagia</taxon>
        <taxon>Chitinophagales</taxon>
        <taxon>Chitinophagaceae</taxon>
        <taxon>Chitinophaga</taxon>
    </lineage>
</organism>
<dbReference type="SUPFAM" id="SSF90123">
    <property type="entry name" value="ABC transporter transmembrane region"/>
    <property type="match status" value="1"/>
</dbReference>
<dbReference type="InterPro" id="IPR036640">
    <property type="entry name" value="ABC1_TM_sf"/>
</dbReference>
<dbReference type="Gene3D" id="3.90.70.10">
    <property type="entry name" value="Cysteine proteinases"/>
    <property type="match status" value="1"/>
</dbReference>
<feature type="domain" description="ABC transporter" evidence="11">
    <location>
        <begin position="514"/>
        <end position="749"/>
    </location>
</feature>
<evidence type="ECO:0000256" key="6">
    <source>
        <dbReference type="ARBA" id="ARBA00022801"/>
    </source>
</evidence>
<dbReference type="GO" id="GO:0015421">
    <property type="term" value="F:ABC-type oligopeptide transporter activity"/>
    <property type="evidence" value="ECO:0007669"/>
    <property type="project" value="TreeGrafter"/>
</dbReference>
<evidence type="ECO:0000256" key="2">
    <source>
        <dbReference type="ARBA" id="ARBA00022448"/>
    </source>
</evidence>
<dbReference type="Proteomes" id="UP000240971">
    <property type="component" value="Unassembled WGS sequence"/>
</dbReference>
<dbReference type="PANTHER" id="PTHR43394:SF1">
    <property type="entry name" value="ATP-BINDING CASSETTE SUB-FAMILY B MEMBER 10, MITOCHONDRIAL"/>
    <property type="match status" value="1"/>
</dbReference>
<comment type="caution">
    <text evidence="14">The sequence shown here is derived from an EMBL/GenBank/DDBJ whole genome shotgun (WGS) entry which is preliminary data.</text>
</comment>
<feature type="domain" description="Peptidase C39" evidence="13">
    <location>
        <begin position="11"/>
        <end position="137"/>
    </location>
</feature>
<accession>A0A2P8HVP4</accession>
<feature type="transmembrane region" description="Helical" evidence="10">
    <location>
        <begin position="175"/>
        <end position="196"/>
    </location>
</feature>
<feature type="domain" description="ABC transmembrane type-1" evidence="12">
    <location>
        <begin position="179"/>
        <end position="458"/>
    </location>
</feature>
<evidence type="ECO:0000259" key="13">
    <source>
        <dbReference type="PROSITE" id="PS50990"/>
    </source>
</evidence>
<dbReference type="Gene3D" id="3.40.50.300">
    <property type="entry name" value="P-loop containing nucleotide triphosphate hydrolases"/>
    <property type="match status" value="1"/>
</dbReference>
<keyword evidence="6" id="KW-0378">Hydrolase</keyword>
<evidence type="ECO:0000256" key="1">
    <source>
        <dbReference type="ARBA" id="ARBA00004651"/>
    </source>
</evidence>
<dbReference type="Gene3D" id="1.20.1560.10">
    <property type="entry name" value="ABC transporter type 1, transmembrane domain"/>
    <property type="match status" value="1"/>
</dbReference>
<dbReference type="SMART" id="SM00382">
    <property type="entry name" value="AAA"/>
    <property type="match status" value="1"/>
</dbReference>
<dbReference type="InterPro" id="IPR005074">
    <property type="entry name" value="Peptidase_C39"/>
</dbReference>
<keyword evidence="8 10" id="KW-1133">Transmembrane helix</keyword>
<dbReference type="OrthoDB" id="9760358at2"/>
<dbReference type="PROSITE" id="PS50990">
    <property type="entry name" value="PEPTIDASE_C39"/>
    <property type="match status" value="1"/>
</dbReference>
<feature type="transmembrane region" description="Helical" evidence="10">
    <location>
        <begin position="211"/>
        <end position="233"/>
    </location>
</feature>
<dbReference type="GO" id="GO:0005886">
    <property type="term" value="C:plasma membrane"/>
    <property type="evidence" value="ECO:0007669"/>
    <property type="project" value="UniProtKB-SubCell"/>
</dbReference>
<dbReference type="InterPro" id="IPR011527">
    <property type="entry name" value="ABC1_TM_dom"/>
</dbReference>
<reference evidence="14 15" key="1">
    <citation type="submission" date="2018-03" db="EMBL/GenBank/DDBJ databases">
        <title>Genomic Encyclopedia of Archaeal and Bacterial Type Strains, Phase II (KMG-II): from individual species to whole genera.</title>
        <authorList>
            <person name="Goeker M."/>
        </authorList>
    </citation>
    <scope>NUCLEOTIDE SEQUENCE [LARGE SCALE GENOMIC DNA]</scope>
    <source>
        <strain evidence="14 15">DSM 24859</strain>
    </source>
</reference>
<keyword evidence="5" id="KW-0547">Nucleotide-binding</keyword>
<dbReference type="Pfam" id="PF00664">
    <property type="entry name" value="ABC_membrane"/>
    <property type="match status" value="1"/>
</dbReference>
<evidence type="ECO:0000313" key="15">
    <source>
        <dbReference type="Proteomes" id="UP000240971"/>
    </source>
</evidence>
<dbReference type="CDD" id="cd02418">
    <property type="entry name" value="Peptidase_C39B"/>
    <property type="match status" value="1"/>
</dbReference>
<dbReference type="CDD" id="cd18571">
    <property type="entry name" value="ABC_6TM_peptidase_like"/>
    <property type="match status" value="1"/>
</dbReference>
<evidence type="ECO:0000256" key="3">
    <source>
        <dbReference type="ARBA" id="ARBA00022475"/>
    </source>
</evidence>
<dbReference type="PROSITE" id="PS50929">
    <property type="entry name" value="ABC_TM1F"/>
    <property type="match status" value="1"/>
</dbReference>
<dbReference type="FunFam" id="3.40.50.300:FF:000299">
    <property type="entry name" value="ABC transporter ATP-binding protein/permease"/>
    <property type="match status" value="1"/>
</dbReference>
<evidence type="ECO:0000256" key="10">
    <source>
        <dbReference type="SAM" id="Phobius"/>
    </source>
</evidence>
<evidence type="ECO:0000256" key="7">
    <source>
        <dbReference type="ARBA" id="ARBA00022840"/>
    </source>
</evidence>
<dbReference type="InterPro" id="IPR017871">
    <property type="entry name" value="ABC_transporter-like_CS"/>
</dbReference>
<evidence type="ECO:0000256" key="5">
    <source>
        <dbReference type="ARBA" id="ARBA00022741"/>
    </source>
</evidence>
<dbReference type="PROSITE" id="PS50893">
    <property type="entry name" value="ABC_TRANSPORTER_2"/>
    <property type="match status" value="1"/>
</dbReference>
<dbReference type="InterPro" id="IPR003439">
    <property type="entry name" value="ABC_transporter-like_ATP-bd"/>
</dbReference>
<dbReference type="InterPro" id="IPR027417">
    <property type="entry name" value="P-loop_NTPase"/>
</dbReference>
<keyword evidence="9 10" id="KW-0472">Membrane</keyword>
<dbReference type="InterPro" id="IPR003593">
    <property type="entry name" value="AAA+_ATPase"/>
</dbReference>
<dbReference type="EMBL" id="PYAW01000001">
    <property type="protein sequence ID" value="PSL50299.1"/>
    <property type="molecule type" value="Genomic_DNA"/>
</dbReference>
<dbReference type="AlphaFoldDB" id="A0A2P8HVP4"/>
<evidence type="ECO:0000256" key="8">
    <source>
        <dbReference type="ARBA" id="ARBA00022989"/>
    </source>
</evidence>
<dbReference type="GO" id="GO:0008233">
    <property type="term" value="F:peptidase activity"/>
    <property type="evidence" value="ECO:0007669"/>
    <property type="project" value="InterPro"/>
</dbReference>
<dbReference type="PANTHER" id="PTHR43394">
    <property type="entry name" value="ATP-DEPENDENT PERMEASE MDL1, MITOCHONDRIAL"/>
    <property type="match status" value="1"/>
</dbReference>
<keyword evidence="3" id="KW-1003">Cell membrane</keyword>
<evidence type="ECO:0000259" key="11">
    <source>
        <dbReference type="PROSITE" id="PS50893"/>
    </source>
</evidence>
<feature type="transmembrane region" description="Helical" evidence="10">
    <location>
        <begin position="313"/>
        <end position="334"/>
    </location>
</feature>
<evidence type="ECO:0000256" key="4">
    <source>
        <dbReference type="ARBA" id="ARBA00022692"/>
    </source>
</evidence>
<comment type="subcellular location">
    <subcellularLocation>
        <location evidence="1">Cell membrane</location>
        <topology evidence="1">Multi-pass membrane protein</topology>
    </subcellularLocation>
</comment>
<proteinExistence type="predicted"/>
<feature type="transmembrane region" description="Helical" evidence="10">
    <location>
        <begin position="286"/>
        <end position="307"/>
    </location>
</feature>
<dbReference type="GO" id="GO:0006508">
    <property type="term" value="P:proteolysis"/>
    <property type="evidence" value="ECO:0007669"/>
    <property type="project" value="InterPro"/>
</dbReference>
<evidence type="ECO:0000259" key="12">
    <source>
        <dbReference type="PROSITE" id="PS50929"/>
    </source>
</evidence>
<dbReference type="InterPro" id="IPR039421">
    <property type="entry name" value="Type_1_exporter"/>
</dbReference>
<keyword evidence="4 10" id="KW-0812">Transmembrane</keyword>
<keyword evidence="7 14" id="KW-0067">ATP-binding</keyword>
<sequence length="755" mass="85364">MTNRAFPVYRQLDQMDCGPTCLRMIAKHYGKYFSLQTLRESSYITRDGVTLKGISEAATKIGFRTLGAKLTFEQLDEKSSLPCILHWKQNHFVVLPPQNYDRNKKNDKILIADPAHGLVKVSKETFLKLWITTEDNFGIALFLEPTPFFYDNEEEKKESKGFSFLFRYLKPYKKYIAQLFLGMLVGSLLSLIAPFLTQSLVDYGINQQNPGFIYLILMGQLALFFGNTAIEVIRGWLLLHMNTRINISIISDFLIKLMKLPIRFFDTKMLGDVTQRISDHNRIEQFLTGTSLNTLFSLVNLVVFSIVLGIYSLPILFVFITGSALSIGWILFFLGKRRELNYARFQQMSDNQNNLFEIITGMQDIKMNDSETTHRWNWEKIQAKLFHISIKSLSLDQYQNIGSTFFTQLKNILATFLAAQEVLKGNISLGMMLSVSYIIGQMNSPIEQLLKFFQSAQDAKISLERLSEIHLRDDEESGYELTPDEELDMMCADVGSDGAFAQEYQADNTSENGLTLEDVSFQYAGPGSPMVLSDINLTIPFGKVTAIVGASGSGKTTLMKLLLKFYEPIKGKVNLGHLPINNISAKWWRKHCGVVMSDGYIFSGTIAQNISVQVTTDPQRLMFAMKMANIDAFVNKLPLGVSTKIGNTGNGISSGQRQRILIARAIYKQPKFIFLDEATSTLDANNEKVIIENLQQFFQGRTVVVIAHRLSTVKHADQIVVMENGRIVEEGNHKSLTALKGKYYELVKNQLELGN</sequence>
<evidence type="ECO:0000256" key="9">
    <source>
        <dbReference type="ARBA" id="ARBA00023136"/>
    </source>
</evidence>